<reference evidence="3" key="1">
    <citation type="submission" date="2022-06" db="EMBL/GenBank/DDBJ databases">
        <title>Natrinema sp. a new haloarchaeum isolate from saline soil.</title>
        <authorList>
            <person name="Strakova D."/>
            <person name="Galisteo C."/>
            <person name="Sanchez-Porro C."/>
            <person name="Ventosa A."/>
        </authorList>
    </citation>
    <scope>NUCLEOTIDE SEQUENCE</scope>
    <source>
        <strain evidence="3">S1CR25-10</strain>
    </source>
</reference>
<proteinExistence type="predicted"/>
<dbReference type="AlphaFoldDB" id="A0A9Q4KZI4"/>
<accession>A0A9Q4KZI4</accession>
<protein>
    <recommendedName>
        <fullName evidence="5">CopG family transcriptional regulator</fullName>
    </recommendedName>
</protein>
<comment type="caution">
    <text evidence="3">The sequence shown here is derived from an EMBL/GenBank/DDBJ whole genome shotgun (WGS) entry which is preliminary data.</text>
</comment>
<evidence type="ECO:0008006" key="5">
    <source>
        <dbReference type="Google" id="ProtNLM"/>
    </source>
</evidence>
<feature type="compositionally biased region" description="Polar residues" evidence="2">
    <location>
        <begin position="275"/>
        <end position="286"/>
    </location>
</feature>
<name>A0A9Q4KZI4_9EURY</name>
<sequence>MSSQDHDDGGVSFALPADVDDWLTEEATRRGETRDEICRRLVTAAQTVATDDELELADRDELVDLQHELEAQREEFEELLEDVRSRVIQVKRETDAKAPADHEHPEYPSDDDLESIRDELTALERTVERGFDNFETVLEEVLGETDELAERSTLLARAVVGLRDRRDELATRQRDRAVADDLKLAANRLGIRTAACADCGSSVDIALLTAPECPHCASGFVDVEEKTSLFGSSRLLTGDPPALEGRIDPSDESPPDAIFDAVEANAEPGDADPDGSTNTDSGGDTR</sequence>
<dbReference type="Proteomes" id="UP001154061">
    <property type="component" value="Unassembled WGS sequence"/>
</dbReference>
<feature type="coiled-coil region" evidence="1">
    <location>
        <begin position="59"/>
        <end position="93"/>
    </location>
</feature>
<gene>
    <name evidence="3" type="ORF">NDI89_15185</name>
</gene>
<evidence type="ECO:0000256" key="2">
    <source>
        <dbReference type="SAM" id="MobiDB-lite"/>
    </source>
</evidence>
<evidence type="ECO:0000313" key="3">
    <source>
        <dbReference type="EMBL" id="MDF9746933.1"/>
    </source>
</evidence>
<organism evidence="3 4">
    <name type="scientific">Natrinema salsiterrestre</name>
    <dbReference type="NCBI Taxonomy" id="2950540"/>
    <lineage>
        <taxon>Archaea</taxon>
        <taxon>Methanobacteriati</taxon>
        <taxon>Methanobacteriota</taxon>
        <taxon>Stenosarchaea group</taxon>
        <taxon>Halobacteria</taxon>
        <taxon>Halobacteriales</taxon>
        <taxon>Natrialbaceae</taxon>
        <taxon>Natrinema</taxon>
    </lineage>
</organism>
<evidence type="ECO:0000313" key="4">
    <source>
        <dbReference type="Proteomes" id="UP001154061"/>
    </source>
</evidence>
<dbReference type="RefSeq" id="WP_277522623.1">
    <property type="nucleotide sequence ID" value="NZ_JAMQOT010000005.1"/>
</dbReference>
<keyword evidence="4" id="KW-1185">Reference proteome</keyword>
<feature type="region of interest" description="Disordered" evidence="2">
    <location>
        <begin position="232"/>
        <end position="286"/>
    </location>
</feature>
<keyword evidence="1" id="KW-0175">Coiled coil</keyword>
<evidence type="ECO:0000256" key="1">
    <source>
        <dbReference type="SAM" id="Coils"/>
    </source>
</evidence>
<dbReference type="EMBL" id="JAMQOT010000005">
    <property type="protein sequence ID" value="MDF9746933.1"/>
    <property type="molecule type" value="Genomic_DNA"/>
</dbReference>